<evidence type="ECO:0000256" key="5">
    <source>
        <dbReference type="ARBA" id="ARBA00022989"/>
    </source>
</evidence>
<evidence type="ECO:0000256" key="4">
    <source>
        <dbReference type="ARBA" id="ARBA00022692"/>
    </source>
</evidence>
<dbReference type="PROSITE" id="PS50928">
    <property type="entry name" value="ABC_TM1"/>
    <property type="match status" value="1"/>
</dbReference>
<keyword evidence="2 7" id="KW-0813">Transport</keyword>
<keyword evidence="5 7" id="KW-1133">Transmembrane helix</keyword>
<comment type="subcellular location">
    <subcellularLocation>
        <location evidence="1 7">Cell membrane</location>
        <topology evidence="1 7">Multi-pass membrane protein</topology>
    </subcellularLocation>
</comment>
<feature type="transmembrane region" description="Helical" evidence="7">
    <location>
        <begin position="130"/>
        <end position="153"/>
    </location>
</feature>
<dbReference type="Pfam" id="PF00528">
    <property type="entry name" value="BPD_transp_1"/>
    <property type="match status" value="1"/>
</dbReference>
<proteinExistence type="inferred from homology"/>
<dbReference type="PANTHER" id="PTHR43163">
    <property type="entry name" value="DIPEPTIDE TRANSPORT SYSTEM PERMEASE PROTEIN DPPB-RELATED"/>
    <property type="match status" value="1"/>
</dbReference>
<dbReference type="EMBL" id="FCOW01000005">
    <property type="protein sequence ID" value="CVK18727.1"/>
    <property type="molecule type" value="Genomic_DNA"/>
</dbReference>
<keyword evidence="6 7" id="KW-0472">Membrane</keyword>
<gene>
    <name evidence="9" type="primary">nikB_2</name>
    <name evidence="9" type="ORF">SSPH_01371</name>
</gene>
<reference evidence="9 10" key="1">
    <citation type="submission" date="2016-01" db="EMBL/GenBank/DDBJ databases">
        <authorList>
            <person name="Brown R."/>
        </authorList>
    </citation>
    <scope>NUCLEOTIDE SEQUENCE [LARGE SCALE GENOMIC DNA]</scope>
    <source>
        <strain evidence="9">Sporomusa sphaeroides DSM 2875</strain>
    </source>
</reference>
<dbReference type="Proteomes" id="UP000245702">
    <property type="component" value="Unassembled WGS sequence"/>
</dbReference>
<dbReference type="InterPro" id="IPR035906">
    <property type="entry name" value="MetI-like_sf"/>
</dbReference>
<evidence type="ECO:0000256" key="2">
    <source>
        <dbReference type="ARBA" id="ARBA00022448"/>
    </source>
</evidence>
<sequence>MRAMFAVTGNIPSEEILEDMREQMGLNRPFLVQYGHWLMNCLQGDFGTSYSQGKPVSEMLAVRVLPTLQLALLSLVMMLVMAVPAGVLSALHQNRFLDYFIRAVTFTGISLPNFWAGLLLIYFVALKLELLPVVSTGMGLQKMILPAFTLAFAMAGKYARQVRAAILEEMSQDYVYGALARGLSETVVLWRHVIPNAMLPLLTLLGLSLGSLLGGTAVVEVIFSYPALGSLAINAITSMDYPLIQGYVLWIALIYMIVNLAVDVSYSFLDPRLRKGV</sequence>
<protein>
    <submittedName>
        <fullName evidence="9">Nickel transport system permease protein NikB</fullName>
    </submittedName>
</protein>
<evidence type="ECO:0000256" key="6">
    <source>
        <dbReference type="ARBA" id="ARBA00023136"/>
    </source>
</evidence>
<feature type="transmembrane region" description="Helical" evidence="7">
    <location>
        <begin position="68"/>
        <end position="91"/>
    </location>
</feature>
<evidence type="ECO:0000259" key="8">
    <source>
        <dbReference type="PROSITE" id="PS50928"/>
    </source>
</evidence>
<dbReference type="PANTHER" id="PTHR43163:SF6">
    <property type="entry name" value="DIPEPTIDE TRANSPORT SYSTEM PERMEASE PROTEIN DPPB-RELATED"/>
    <property type="match status" value="1"/>
</dbReference>
<evidence type="ECO:0000313" key="10">
    <source>
        <dbReference type="Proteomes" id="UP000245702"/>
    </source>
</evidence>
<evidence type="ECO:0000256" key="7">
    <source>
        <dbReference type="RuleBase" id="RU363032"/>
    </source>
</evidence>
<feature type="domain" description="ABC transmembrane type-1" evidence="8">
    <location>
        <begin position="64"/>
        <end position="266"/>
    </location>
</feature>
<keyword evidence="3" id="KW-1003">Cell membrane</keyword>
<dbReference type="InterPro" id="IPR000515">
    <property type="entry name" value="MetI-like"/>
</dbReference>
<organism evidence="9 10">
    <name type="scientific">Sporomusa sphaeroides DSM 2875</name>
    <dbReference type="NCBI Taxonomy" id="1337886"/>
    <lineage>
        <taxon>Bacteria</taxon>
        <taxon>Bacillati</taxon>
        <taxon>Bacillota</taxon>
        <taxon>Negativicutes</taxon>
        <taxon>Selenomonadales</taxon>
        <taxon>Sporomusaceae</taxon>
        <taxon>Sporomusa</taxon>
    </lineage>
</organism>
<feature type="transmembrane region" description="Helical" evidence="7">
    <location>
        <begin position="247"/>
        <end position="269"/>
    </location>
</feature>
<feature type="transmembrane region" description="Helical" evidence="7">
    <location>
        <begin position="103"/>
        <end position="124"/>
    </location>
</feature>
<comment type="similarity">
    <text evidence="7">Belongs to the binding-protein-dependent transport system permease family.</text>
</comment>
<feature type="transmembrane region" description="Helical" evidence="7">
    <location>
        <begin position="201"/>
        <end position="227"/>
    </location>
</feature>
<dbReference type="CDD" id="cd06261">
    <property type="entry name" value="TM_PBP2"/>
    <property type="match status" value="1"/>
</dbReference>
<dbReference type="SUPFAM" id="SSF161098">
    <property type="entry name" value="MetI-like"/>
    <property type="match status" value="1"/>
</dbReference>
<dbReference type="Gene3D" id="1.10.3720.10">
    <property type="entry name" value="MetI-like"/>
    <property type="match status" value="1"/>
</dbReference>
<evidence type="ECO:0000256" key="1">
    <source>
        <dbReference type="ARBA" id="ARBA00004651"/>
    </source>
</evidence>
<accession>A0ABM9W0P3</accession>
<evidence type="ECO:0000313" key="9">
    <source>
        <dbReference type="EMBL" id="CVK18727.1"/>
    </source>
</evidence>
<name>A0ABM9W0P3_9FIRM</name>
<keyword evidence="4 7" id="KW-0812">Transmembrane</keyword>
<comment type="caution">
    <text evidence="9">The sequence shown here is derived from an EMBL/GenBank/DDBJ whole genome shotgun (WGS) entry which is preliminary data.</text>
</comment>
<keyword evidence="10" id="KW-1185">Reference proteome</keyword>
<evidence type="ECO:0000256" key="3">
    <source>
        <dbReference type="ARBA" id="ARBA00022475"/>
    </source>
</evidence>